<evidence type="ECO:0000313" key="12">
    <source>
        <dbReference type="Proteomes" id="UP000218244"/>
    </source>
</evidence>
<keyword evidence="12" id="KW-1185">Reference proteome</keyword>
<evidence type="ECO:0000256" key="10">
    <source>
        <dbReference type="RuleBase" id="RU004387"/>
    </source>
</evidence>
<evidence type="ECO:0000256" key="7">
    <source>
        <dbReference type="ARBA" id="ARBA00022833"/>
    </source>
</evidence>
<keyword evidence="4 9" id="KW-0645">Protease</keyword>
<comment type="similarity">
    <text evidence="2 9">Belongs to the peptidase M18 family.</text>
</comment>
<dbReference type="SUPFAM" id="SSF53187">
    <property type="entry name" value="Zn-dependent exopeptidases"/>
    <property type="match status" value="1"/>
</dbReference>
<keyword evidence="7 9" id="KW-0862">Zinc</keyword>
<keyword evidence="6 9" id="KW-0378">Hydrolase</keyword>
<dbReference type="EC" id="3.4.11.-" evidence="10"/>
<evidence type="ECO:0000256" key="4">
    <source>
        <dbReference type="ARBA" id="ARBA00022670"/>
    </source>
</evidence>
<gene>
    <name evidence="11" type="primary">recB</name>
    <name evidence="11" type="ORF">N24_1590</name>
</gene>
<name>A0A169RWN5_9CORY</name>
<dbReference type="NCBIfam" id="NF002759">
    <property type="entry name" value="PRK02813.1"/>
    <property type="match status" value="1"/>
</dbReference>
<dbReference type="KEGG" id="csur:N24_1590"/>
<dbReference type="InterPro" id="IPR023358">
    <property type="entry name" value="Peptidase_M18_dom2"/>
</dbReference>
<proteinExistence type="inferred from homology"/>
<organism evidence="11 12">
    <name type="scientific">Corynebacterium suranareeae</name>
    <dbReference type="NCBI Taxonomy" id="2506452"/>
    <lineage>
        <taxon>Bacteria</taxon>
        <taxon>Bacillati</taxon>
        <taxon>Actinomycetota</taxon>
        <taxon>Actinomycetes</taxon>
        <taxon>Mycobacteriales</taxon>
        <taxon>Corynebacteriaceae</taxon>
        <taxon>Corynebacterium</taxon>
    </lineage>
</organism>
<dbReference type="PRINTS" id="PR00932">
    <property type="entry name" value="AMINO1PTASE"/>
</dbReference>
<keyword evidence="8 9" id="KW-0482">Metalloprotease</keyword>
<dbReference type="EMBL" id="AP017369">
    <property type="protein sequence ID" value="BAU95852.1"/>
    <property type="molecule type" value="Genomic_DNA"/>
</dbReference>
<dbReference type="GO" id="GO:0006508">
    <property type="term" value="P:proteolysis"/>
    <property type="evidence" value="ECO:0007669"/>
    <property type="project" value="UniProtKB-KW"/>
</dbReference>
<dbReference type="Proteomes" id="UP000218244">
    <property type="component" value="Chromosome"/>
</dbReference>
<comment type="cofactor">
    <cofactor evidence="1 10">
        <name>Zn(2+)</name>
        <dbReference type="ChEBI" id="CHEBI:29105"/>
    </cofactor>
</comment>
<keyword evidence="5 9" id="KW-0479">Metal-binding</keyword>
<dbReference type="SUPFAM" id="SSF101821">
    <property type="entry name" value="Aminopeptidase/glucanase lid domain"/>
    <property type="match status" value="1"/>
</dbReference>
<dbReference type="GO" id="GO:0005737">
    <property type="term" value="C:cytoplasm"/>
    <property type="evidence" value="ECO:0007669"/>
    <property type="project" value="UniProtKB-ARBA"/>
</dbReference>
<dbReference type="Gene3D" id="2.30.250.10">
    <property type="entry name" value="Aminopeptidase i, Domain 2"/>
    <property type="match status" value="1"/>
</dbReference>
<dbReference type="AlphaFoldDB" id="A0A169RWN5"/>
<accession>A0A169RWN5</accession>
<evidence type="ECO:0000256" key="9">
    <source>
        <dbReference type="RuleBase" id="RU004386"/>
    </source>
</evidence>
<protein>
    <recommendedName>
        <fullName evidence="10">M18 family aminopeptidase</fullName>
        <ecNumber evidence="10">3.4.11.-</ecNumber>
    </recommendedName>
</protein>
<dbReference type="InterPro" id="IPR001948">
    <property type="entry name" value="Peptidase_M18"/>
</dbReference>
<keyword evidence="3 9" id="KW-0031">Aminopeptidase</keyword>
<evidence type="ECO:0000256" key="1">
    <source>
        <dbReference type="ARBA" id="ARBA00001947"/>
    </source>
</evidence>
<evidence type="ECO:0000256" key="5">
    <source>
        <dbReference type="ARBA" id="ARBA00022723"/>
    </source>
</evidence>
<reference evidence="11 12" key="1">
    <citation type="submission" date="2016-02" db="EMBL/GenBank/DDBJ databases">
        <title>Corynebacterium glutamicum N24 whole genome sequencing project.</title>
        <authorList>
            <person name="Matsutani M."/>
            <person name="Nangtapong N."/>
            <person name="Yakushi T."/>
            <person name="Matsushita K."/>
        </authorList>
    </citation>
    <scope>NUCLEOTIDE SEQUENCE [LARGE SCALE GENOMIC DNA]</scope>
    <source>
        <strain evidence="11 12">N24</strain>
    </source>
</reference>
<evidence type="ECO:0000256" key="8">
    <source>
        <dbReference type="ARBA" id="ARBA00023049"/>
    </source>
</evidence>
<evidence type="ECO:0000256" key="6">
    <source>
        <dbReference type="ARBA" id="ARBA00022801"/>
    </source>
</evidence>
<sequence>MVSYLIVFVGHQNKALRQGRNFGYPCPMHVTDDFLSFIALSPSSYHAAAAVERRLIHEGFIRQEDTDEWDARPGGHVSVRGGAVVAWWVPEDASPESGFRIIGSHTDSPGFKLKPSGDLSSHGWQQAGVEVYGGPILASWLDRELALAGRIVLADGSVKLVNTGPILRIPHVAIHLDRTVNSQLTLNPQRHLQPVFAVGEPDVSIMDVIAGAAGVEPADIISHDLITVATQDAEVFGAHGDFLASGRLDNLSSVHPSMTALIAASQSEDAGSDILVMAAFDHEEVGSNSASGAAGPLLEDVLNRTARALGADEDERRRMFNRSSMVSADAAHSIHPNFPEKHDPVNYPIIGKGPVLKVNANQRYTSDAVTSGMWIRACQIAGVPHQVFAGNNDVPCGSTIGPISATRLGIDSVDVGIPLLSMHSAREMAGIKDLMWFEQALEAYLVN</sequence>
<dbReference type="Gene3D" id="3.40.630.10">
    <property type="entry name" value="Zn peptidases"/>
    <property type="match status" value="1"/>
</dbReference>
<evidence type="ECO:0000256" key="2">
    <source>
        <dbReference type="ARBA" id="ARBA00008290"/>
    </source>
</evidence>
<evidence type="ECO:0000313" key="11">
    <source>
        <dbReference type="EMBL" id="BAU95852.1"/>
    </source>
</evidence>
<dbReference type="GO" id="GO:0008270">
    <property type="term" value="F:zinc ion binding"/>
    <property type="evidence" value="ECO:0007669"/>
    <property type="project" value="InterPro"/>
</dbReference>
<dbReference type="GO" id="GO:0004177">
    <property type="term" value="F:aminopeptidase activity"/>
    <property type="evidence" value="ECO:0007669"/>
    <property type="project" value="UniProtKB-KW"/>
</dbReference>
<dbReference type="CDD" id="cd05658">
    <property type="entry name" value="M18_DAP"/>
    <property type="match status" value="1"/>
</dbReference>
<dbReference type="GO" id="GO:0008237">
    <property type="term" value="F:metallopeptidase activity"/>
    <property type="evidence" value="ECO:0007669"/>
    <property type="project" value="UniProtKB-KW"/>
</dbReference>
<dbReference type="PANTHER" id="PTHR28570">
    <property type="entry name" value="ASPARTYL AMINOPEPTIDASE"/>
    <property type="match status" value="1"/>
</dbReference>
<evidence type="ECO:0000256" key="3">
    <source>
        <dbReference type="ARBA" id="ARBA00022438"/>
    </source>
</evidence>
<dbReference type="Pfam" id="PF02127">
    <property type="entry name" value="Peptidase_M18"/>
    <property type="match status" value="1"/>
</dbReference>
<dbReference type="PANTHER" id="PTHR28570:SF3">
    <property type="entry name" value="ASPARTYL AMINOPEPTIDASE"/>
    <property type="match status" value="1"/>
</dbReference>